<protein>
    <submittedName>
        <fullName evidence="2">Integrase core domain containing protein</fullName>
    </submittedName>
</protein>
<feature type="compositionally biased region" description="Low complexity" evidence="1">
    <location>
        <begin position="100"/>
        <end position="136"/>
    </location>
</feature>
<dbReference type="PaxDb" id="4113-PGSC0003DMT400079460"/>
<evidence type="ECO:0000313" key="3">
    <source>
        <dbReference type="Proteomes" id="UP000011115"/>
    </source>
</evidence>
<proteinExistence type="predicted"/>
<sequence>MWTTVRRLMIYGPFCTSVVSICDQDCWSSDPQKGSTDHGSVYGPFRLINEDTDTEKYPAYVPPNTRTSPTAPRVTRGTPQKVLPYVVTVSQSNEEHTLIGSPTGAASSSEEGSMSGSESAQASGSESSNASGHASSFTDRLSACDPSWSLGATSWVE</sequence>
<accession>M1D1V9</accession>
<feature type="region of interest" description="Disordered" evidence="1">
    <location>
        <begin position="93"/>
        <end position="157"/>
    </location>
</feature>
<dbReference type="Proteomes" id="UP000011115">
    <property type="component" value="Unassembled WGS sequence"/>
</dbReference>
<keyword evidence="3" id="KW-1185">Reference proteome</keyword>
<feature type="region of interest" description="Disordered" evidence="1">
    <location>
        <begin position="54"/>
        <end position="79"/>
    </location>
</feature>
<dbReference type="InParanoid" id="M1D1V9"/>
<dbReference type="EnsemblPlants" id="PGSC0003DMT400079460">
    <property type="protein sequence ID" value="PGSC0003DMT400079460"/>
    <property type="gene ID" value="PGSC0003DMG400030939"/>
</dbReference>
<organism evidence="2 3">
    <name type="scientific">Solanum tuberosum</name>
    <name type="common">Potato</name>
    <dbReference type="NCBI Taxonomy" id="4113"/>
    <lineage>
        <taxon>Eukaryota</taxon>
        <taxon>Viridiplantae</taxon>
        <taxon>Streptophyta</taxon>
        <taxon>Embryophyta</taxon>
        <taxon>Tracheophyta</taxon>
        <taxon>Spermatophyta</taxon>
        <taxon>Magnoliopsida</taxon>
        <taxon>eudicotyledons</taxon>
        <taxon>Gunneridae</taxon>
        <taxon>Pentapetalae</taxon>
        <taxon>asterids</taxon>
        <taxon>lamiids</taxon>
        <taxon>Solanales</taxon>
        <taxon>Solanaceae</taxon>
        <taxon>Solanoideae</taxon>
        <taxon>Solaneae</taxon>
        <taxon>Solanum</taxon>
    </lineage>
</organism>
<reference evidence="3" key="1">
    <citation type="journal article" date="2011" name="Nature">
        <title>Genome sequence and analysis of the tuber crop potato.</title>
        <authorList>
            <consortium name="The Potato Genome Sequencing Consortium"/>
        </authorList>
    </citation>
    <scope>NUCLEOTIDE SEQUENCE [LARGE SCALE GENOMIC DNA]</scope>
    <source>
        <strain evidence="3">cv. DM1-3 516 R44</strain>
    </source>
</reference>
<dbReference type="AlphaFoldDB" id="M1D1V9"/>
<reference evidence="2" key="2">
    <citation type="submission" date="2015-06" db="UniProtKB">
        <authorList>
            <consortium name="EnsemblPlants"/>
        </authorList>
    </citation>
    <scope>IDENTIFICATION</scope>
    <source>
        <strain evidence="2">DM1-3 516 R44</strain>
    </source>
</reference>
<name>M1D1V9_SOLTU</name>
<evidence type="ECO:0000256" key="1">
    <source>
        <dbReference type="SAM" id="MobiDB-lite"/>
    </source>
</evidence>
<dbReference type="HOGENOM" id="CLU_097724_1_0_1"/>
<evidence type="ECO:0000313" key="2">
    <source>
        <dbReference type="EnsemblPlants" id="PGSC0003DMT400079460"/>
    </source>
</evidence>
<dbReference type="Gramene" id="PGSC0003DMT400079460">
    <property type="protein sequence ID" value="PGSC0003DMT400079460"/>
    <property type="gene ID" value="PGSC0003DMG400030939"/>
</dbReference>